<evidence type="ECO:0000256" key="3">
    <source>
        <dbReference type="ARBA" id="ARBA00022692"/>
    </source>
</evidence>
<keyword evidence="3 6" id="KW-0812">Transmembrane</keyword>
<dbReference type="GO" id="GO:0032468">
    <property type="term" value="P:Golgi calcium ion homeostasis"/>
    <property type="evidence" value="ECO:0007669"/>
    <property type="project" value="TreeGrafter"/>
</dbReference>
<dbReference type="GO" id="GO:0005384">
    <property type="term" value="F:manganese ion transmembrane transporter activity"/>
    <property type="evidence" value="ECO:0007669"/>
    <property type="project" value="TreeGrafter"/>
</dbReference>
<dbReference type="InterPro" id="IPR049555">
    <property type="entry name" value="GDT1-like_CS"/>
</dbReference>
<dbReference type="Proteomes" id="UP000245699">
    <property type="component" value="Unassembled WGS sequence"/>
</dbReference>
<dbReference type="GO" id="GO:0015085">
    <property type="term" value="F:calcium ion transmembrane transporter activity"/>
    <property type="evidence" value="ECO:0007669"/>
    <property type="project" value="TreeGrafter"/>
</dbReference>
<sequence>MYTKQNFKKCTFLILLLALSLVATASSAPSSYSDDNTTKESYLEASQSINSAKSNNGTQFKESVTQSFLVVLFSEIGDKTFLIAAILAMKHPRFIIFSASCAALWLMSLLSAVVGNFMINFISQAYVSLIASITFIAFGIKMIMEAREMKNDVISDEINSIQEELNEQFDSPSVSEEKLQMSESLSNLSNKLEAGTLPMSKSTTALDDLYDHAVKVDDLESQLFSSNKSTRFGSKVSTSIHNLFSLLLTPIFVQVFIMMFLAEWGDRSQLATIALGASREILSVTLGTIIGHTLCTGVAVIGGRYLAEKISVKILTYIGGVLFFIFGILYYKDFTTPIKV</sequence>
<dbReference type="Pfam" id="PF01169">
    <property type="entry name" value="GDT1"/>
    <property type="match status" value="2"/>
</dbReference>
<dbReference type="OrthoDB" id="442680at2759"/>
<dbReference type="AlphaFoldDB" id="A0A2T9XZE2"/>
<keyword evidence="5 6" id="KW-0472">Membrane</keyword>
<dbReference type="PROSITE" id="PS01214">
    <property type="entry name" value="UPF0016"/>
    <property type="match status" value="1"/>
</dbReference>
<proteinExistence type="inferred from homology"/>
<accession>A0A2T9XZE2</accession>
<keyword evidence="6" id="KW-0732">Signal</keyword>
<dbReference type="InterPro" id="IPR001727">
    <property type="entry name" value="GDT1-like"/>
</dbReference>
<feature type="transmembrane region" description="Helical" evidence="6">
    <location>
        <begin position="240"/>
        <end position="261"/>
    </location>
</feature>
<feature type="signal peptide" evidence="6">
    <location>
        <begin position="1"/>
        <end position="27"/>
    </location>
</feature>
<protein>
    <recommendedName>
        <fullName evidence="6">GDT1 family protein</fullName>
    </recommendedName>
</protein>
<feature type="transmembrane region" description="Helical" evidence="6">
    <location>
        <begin position="314"/>
        <end position="331"/>
    </location>
</feature>
<dbReference type="EMBL" id="MBFT01001082">
    <property type="protein sequence ID" value="PVU85476.1"/>
    <property type="molecule type" value="Genomic_DNA"/>
</dbReference>
<dbReference type="GO" id="GO:0032472">
    <property type="term" value="P:Golgi calcium ion transport"/>
    <property type="evidence" value="ECO:0007669"/>
    <property type="project" value="TreeGrafter"/>
</dbReference>
<comment type="similarity">
    <text evidence="2 6">Belongs to the GDT1 family.</text>
</comment>
<comment type="subcellular location">
    <subcellularLocation>
        <location evidence="1 6">Membrane</location>
        <topology evidence="1 6">Multi-pass membrane protein</topology>
    </subcellularLocation>
</comment>
<reference evidence="7 8" key="1">
    <citation type="journal article" date="2018" name="MBio">
        <title>Comparative Genomics Reveals the Core Gene Toolbox for the Fungus-Insect Symbiosis.</title>
        <authorList>
            <person name="Wang Y."/>
            <person name="Stata M."/>
            <person name="Wang W."/>
            <person name="Stajich J.E."/>
            <person name="White M.M."/>
            <person name="Moncalvo J.M."/>
        </authorList>
    </citation>
    <scope>NUCLEOTIDE SEQUENCE [LARGE SCALE GENOMIC DNA]</scope>
    <source>
        <strain evidence="7 8">AUS-77-4</strain>
    </source>
</reference>
<evidence type="ECO:0000256" key="2">
    <source>
        <dbReference type="ARBA" id="ARBA00009190"/>
    </source>
</evidence>
<evidence type="ECO:0000313" key="8">
    <source>
        <dbReference type="Proteomes" id="UP000245699"/>
    </source>
</evidence>
<dbReference type="PANTHER" id="PTHR12608">
    <property type="entry name" value="TRANSMEMBRANE PROTEIN HTP-1 RELATED"/>
    <property type="match status" value="1"/>
</dbReference>
<feature type="transmembrane region" description="Helical" evidence="6">
    <location>
        <begin position="125"/>
        <end position="144"/>
    </location>
</feature>
<organism evidence="7 8">
    <name type="scientific">Furculomyces boomerangus</name>
    <dbReference type="NCBI Taxonomy" id="61424"/>
    <lineage>
        <taxon>Eukaryota</taxon>
        <taxon>Fungi</taxon>
        <taxon>Fungi incertae sedis</taxon>
        <taxon>Zoopagomycota</taxon>
        <taxon>Kickxellomycotina</taxon>
        <taxon>Harpellomycetes</taxon>
        <taxon>Harpellales</taxon>
        <taxon>Harpellaceae</taxon>
        <taxon>Furculomyces</taxon>
    </lineage>
</organism>
<evidence type="ECO:0000256" key="5">
    <source>
        <dbReference type="ARBA" id="ARBA00023136"/>
    </source>
</evidence>
<feature type="chain" id="PRO_5017496391" description="GDT1 family protein" evidence="6">
    <location>
        <begin position="28"/>
        <end position="340"/>
    </location>
</feature>
<evidence type="ECO:0000256" key="1">
    <source>
        <dbReference type="ARBA" id="ARBA00004141"/>
    </source>
</evidence>
<dbReference type="GO" id="GO:0000329">
    <property type="term" value="C:fungal-type vacuole membrane"/>
    <property type="evidence" value="ECO:0007669"/>
    <property type="project" value="TreeGrafter"/>
</dbReference>
<feature type="transmembrane region" description="Helical" evidence="6">
    <location>
        <begin position="94"/>
        <end position="119"/>
    </location>
</feature>
<evidence type="ECO:0000313" key="7">
    <source>
        <dbReference type="EMBL" id="PVU85476.1"/>
    </source>
</evidence>
<evidence type="ECO:0000256" key="4">
    <source>
        <dbReference type="ARBA" id="ARBA00022989"/>
    </source>
</evidence>
<feature type="transmembrane region" description="Helical" evidence="6">
    <location>
        <begin position="68"/>
        <end position="87"/>
    </location>
</feature>
<dbReference type="PANTHER" id="PTHR12608:SF1">
    <property type="entry name" value="TRANSMEMBRANE PROTEIN 165"/>
    <property type="match status" value="1"/>
</dbReference>
<dbReference type="STRING" id="61424.A0A2T9XZE2"/>
<comment type="caution">
    <text evidence="7">The sequence shown here is derived from an EMBL/GenBank/DDBJ whole genome shotgun (WGS) entry which is preliminary data.</text>
</comment>
<evidence type="ECO:0000256" key="6">
    <source>
        <dbReference type="RuleBase" id="RU365102"/>
    </source>
</evidence>
<feature type="transmembrane region" description="Helical" evidence="6">
    <location>
        <begin position="281"/>
        <end position="302"/>
    </location>
</feature>
<name>A0A2T9XZE2_9FUNG</name>
<keyword evidence="8" id="KW-1185">Reference proteome</keyword>
<dbReference type="GO" id="GO:0005794">
    <property type="term" value="C:Golgi apparatus"/>
    <property type="evidence" value="ECO:0007669"/>
    <property type="project" value="TreeGrafter"/>
</dbReference>
<gene>
    <name evidence="7" type="ORF">BB559_007006</name>
</gene>
<keyword evidence="4 6" id="KW-1133">Transmembrane helix</keyword>